<sequence>MLGETISFVRHNLALVCLFVGLSCAIIVFSEYSESRSGGSTQFFIALYIGYCVQSTILNGTGRVQIGRGMVGFGSYIWKNLLILLLVLGVAIGVPLASGAASFSMGAFLLLCGGLFAIIYPLLLALVGTWPTAGIAGSKSGLADAFAKGKHSFLPTFLRLFAGIILPSMVSFLLLAVAASMSYEADAVFQGGKISPVALVLLIVSQSLGTFGLCYASVVLARKFQFSEFARNSPQGDAVSEIFR</sequence>
<feature type="transmembrane region" description="Helical" evidence="1">
    <location>
        <begin position="81"/>
        <end position="101"/>
    </location>
</feature>
<evidence type="ECO:0000313" key="2">
    <source>
        <dbReference type="EMBL" id="EJC82057.1"/>
    </source>
</evidence>
<reference evidence="2 3" key="1">
    <citation type="submission" date="2012-02" db="EMBL/GenBank/DDBJ databases">
        <title>Improved High-Quality Draft Sequence of Rhizobium leguminosarum bv. trifolii WSM2297.</title>
        <authorList>
            <consortium name="US DOE Joint Genome Institute"/>
            <person name="Lucas S."/>
            <person name="Han J."/>
            <person name="Lapidus A."/>
            <person name="Cheng J.-F."/>
            <person name="Goodwin L."/>
            <person name="Pitluck S."/>
            <person name="Peters L."/>
            <person name="Ovchinnikova G."/>
            <person name="Zhang X."/>
            <person name="Detter J.C."/>
            <person name="Han C."/>
            <person name="Tapia R."/>
            <person name="Land M."/>
            <person name="Hauser L."/>
            <person name="Kyrpides N."/>
            <person name="Ivanova N."/>
            <person name="Pagani I."/>
            <person name="Brau L."/>
            <person name="Yates R."/>
            <person name="O'Hara G."/>
            <person name="Rui T."/>
            <person name="Howieson J."/>
            <person name="Reeve W."/>
            <person name="Woyke T."/>
        </authorList>
    </citation>
    <scope>NUCLEOTIDE SEQUENCE [LARGE SCALE GENOMIC DNA]</scope>
    <source>
        <strain evidence="2 3">WSM2297</strain>
    </source>
</reference>
<dbReference type="HOGENOM" id="CLU_1123801_0_0_5"/>
<keyword evidence="1" id="KW-0812">Transmembrane</keyword>
<dbReference type="EMBL" id="JH719395">
    <property type="protein sequence ID" value="EJC82057.1"/>
    <property type="molecule type" value="Genomic_DNA"/>
</dbReference>
<name>J0CFE5_RHILT</name>
<dbReference type="OrthoDB" id="8399700at2"/>
<dbReference type="Proteomes" id="UP000005732">
    <property type="component" value="Unassembled WGS sequence"/>
</dbReference>
<evidence type="ECO:0000313" key="3">
    <source>
        <dbReference type="Proteomes" id="UP000005732"/>
    </source>
</evidence>
<dbReference type="RefSeq" id="WP_003583504.1">
    <property type="nucleotide sequence ID" value="NZ_JH719395.1"/>
</dbReference>
<gene>
    <name evidence="2" type="ORF">Rleg4DRAFT_3759</name>
</gene>
<accession>J0CFE5</accession>
<feature type="transmembrane region" description="Helical" evidence="1">
    <location>
        <begin position="107"/>
        <end position="136"/>
    </location>
</feature>
<dbReference type="AlphaFoldDB" id="J0CFE5"/>
<feature type="transmembrane region" description="Helical" evidence="1">
    <location>
        <begin position="42"/>
        <end position="60"/>
    </location>
</feature>
<evidence type="ECO:0000256" key="1">
    <source>
        <dbReference type="SAM" id="Phobius"/>
    </source>
</evidence>
<proteinExistence type="predicted"/>
<feature type="transmembrane region" description="Helical" evidence="1">
    <location>
        <begin position="12"/>
        <end position="30"/>
    </location>
</feature>
<protein>
    <submittedName>
        <fullName evidence="2">Uncharacterized protein</fullName>
    </submittedName>
</protein>
<organism evidence="2 3">
    <name type="scientific">Rhizobium leguminosarum bv. trifolii WSM2297</name>
    <dbReference type="NCBI Taxonomy" id="754762"/>
    <lineage>
        <taxon>Bacteria</taxon>
        <taxon>Pseudomonadati</taxon>
        <taxon>Pseudomonadota</taxon>
        <taxon>Alphaproteobacteria</taxon>
        <taxon>Hyphomicrobiales</taxon>
        <taxon>Rhizobiaceae</taxon>
        <taxon>Rhizobium/Agrobacterium group</taxon>
        <taxon>Rhizobium</taxon>
    </lineage>
</organism>
<keyword evidence="1" id="KW-0472">Membrane</keyword>
<keyword evidence="1" id="KW-1133">Transmembrane helix</keyword>
<feature type="transmembrane region" description="Helical" evidence="1">
    <location>
        <begin position="199"/>
        <end position="221"/>
    </location>
</feature>
<feature type="transmembrane region" description="Helical" evidence="1">
    <location>
        <begin position="157"/>
        <end position="179"/>
    </location>
</feature>